<dbReference type="Proteomes" id="UP000294952">
    <property type="component" value="Unassembled WGS sequence"/>
</dbReference>
<evidence type="ECO:0000313" key="7">
    <source>
        <dbReference type="EMBL" id="KKE99869.1"/>
    </source>
</evidence>
<evidence type="ECO:0000256" key="3">
    <source>
        <dbReference type="ARBA" id="ARBA00022989"/>
    </source>
</evidence>
<dbReference type="Proteomes" id="UP000034150">
    <property type="component" value="Unassembled WGS sequence"/>
</dbReference>
<keyword evidence="10" id="KW-1185">Reference proteome</keyword>
<dbReference type="Pfam" id="PF06305">
    <property type="entry name" value="LapA_dom"/>
    <property type="match status" value="1"/>
</dbReference>
<keyword evidence="4 5" id="KW-0472">Membrane</keyword>
<accession>A0A0J6WAI4</accession>
<evidence type="ECO:0000313" key="10">
    <source>
        <dbReference type="Proteomes" id="UP000034150"/>
    </source>
</evidence>
<dbReference type="EMBL" id="JYNU01000007">
    <property type="protein sequence ID" value="KMO79594.1"/>
    <property type="molecule type" value="Genomic_DNA"/>
</dbReference>
<feature type="transmembrane region" description="Helical" evidence="5">
    <location>
        <begin position="21"/>
        <end position="39"/>
    </location>
</feature>
<feature type="domain" description="Lipopolysaccharide assembly protein A" evidence="6">
    <location>
        <begin position="39"/>
        <end position="85"/>
    </location>
</feature>
<dbReference type="InterPro" id="IPR010445">
    <property type="entry name" value="LapA_dom"/>
</dbReference>
<evidence type="ECO:0000256" key="5">
    <source>
        <dbReference type="SAM" id="Phobius"/>
    </source>
</evidence>
<gene>
    <name evidence="9" type="ORF">EUA04_21680</name>
    <name evidence="8" type="ORF">MOBUDSM44075_01397</name>
    <name evidence="7" type="ORF">WN67_21745</name>
</gene>
<organism evidence="8 11">
    <name type="scientific">Mycolicibacterium obuense</name>
    <dbReference type="NCBI Taxonomy" id="1807"/>
    <lineage>
        <taxon>Bacteria</taxon>
        <taxon>Bacillati</taxon>
        <taxon>Actinomycetota</taxon>
        <taxon>Actinomycetes</taxon>
        <taxon>Mycobacteriales</taxon>
        <taxon>Mycobacteriaceae</taxon>
        <taxon>Mycolicibacterium</taxon>
    </lineage>
</organism>
<evidence type="ECO:0000313" key="12">
    <source>
        <dbReference type="Proteomes" id="UP000294952"/>
    </source>
</evidence>
<dbReference type="GO" id="GO:0005886">
    <property type="term" value="C:plasma membrane"/>
    <property type="evidence" value="ECO:0007669"/>
    <property type="project" value="InterPro"/>
</dbReference>
<evidence type="ECO:0000256" key="2">
    <source>
        <dbReference type="ARBA" id="ARBA00022692"/>
    </source>
</evidence>
<comment type="caution">
    <text evidence="8">The sequence shown here is derived from an EMBL/GenBank/DDBJ whole genome shotgun (WGS) entry which is preliminary data.</text>
</comment>
<evidence type="ECO:0000256" key="1">
    <source>
        <dbReference type="ARBA" id="ARBA00022475"/>
    </source>
</evidence>
<evidence type="ECO:0000313" key="8">
    <source>
        <dbReference type="EMBL" id="KMO79594.1"/>
    </source>
</evidence>
<dbReference type="EMBL" id="SDLP01000007">
    <property type="protein sequence ID" value="TDL05158.1"/>
    <property type="molecule type" value="Genomic_DNA"/>
</dbReference>
<proteinExistence type="predicted"/>
<dbReference type="RefSeq" id="WP_046365132.1">
    <property type="nucleotide sequence ID" value="NZ_CALTXN010000010.1"/>
</dbReference>
<dbReference type="EMBL" id="LAUZ02000089">
    <property type="protein sequence ID" value="KKE99869.1"/>
    <property type="molecule type" value="Genomic_DNA"/>
</dbReference>
<dbReference type="AlphaFoldDB" id="A0A0J6WAI4"/>
<dbReference type="Proteomes" id="UP000036313">
    <property type="component" value="Unassembled WGS sequence"/>
</dbReference>
<feature type="transmembrane region" description="Helical" evidence="5">
    <location>
        <begin position="59"/>
        <end position="79"/>
    </location>
</feature>
<sequence length="86" mass="9101">MTTHRTTEHTPARRSGFAAKFSLAVAFLLVVALAVFVLQNTVHTTINFIGWNFDLAQGVALLGAAGVGAVIALVVSAAIRVRRAVR</sequence>
<keyword evidence="2 5" id="KW-0812">Transmembrane</keyword>
<evidence type="ECO:0000313" key="9">
    <source>
        <dbReference type="EMBL" id="TDL05158.1"/>
    </source>
</evidence>
<protein>
    <submittedName>
        <fullName evidence="9">LapA family protein</fullName>
    </submittedName>
</protein>
<evidence type="ECO:0000259" key="6">
    <source>
        <dbReference type="Pfam" id="PF06305"/>
    </source>
</evidence>
<keyword evidence="1" id="KW-1003">Cell membrane</keyword>
<reference evidence="8 11" key="1">
    <citation type="journal article" date="2015" name="Genome Biol. Evol.">
        <title>Characterization of Three Mycobacterium spp. with Potential Use in Bioremediation by Genome Sequencing and Comparative Genomics.</title>
        <authorList>
            <person name="Das S."/>
            <person name="Pettersson B.M."/>
            <person name="Behra P.R."/>
            <person name="Ramesh M."/>
            <person name="Dasgupta S."/>
            <person name="Bhattacharya A."/>
            <person name="Kirsebom L.A."/>
        </authorList>
    </citation>
    <scope>NUCLEOTIDE SEQUENCE [LARGE SCALE GENOMIC DNA]</scope>
    <source>
        <strain evidence="8 11">DSM 44075</strain>
    </source>
</reference>
<keyword evidence="3 5" id="KW-1133">Transmembrane helix</keyword>
<name>A0A0J6WAI4_9MYCO</name>
<reference evidence="9 12" key="3">
    <citation type="submission" date="2019-01" db="EMBL/GenBank/DDBJ databases">
        <title>High-quality-draft genome sequences of five non-tuberculosis mycobacteriaceae isolated from a nosocomial environment.</title>
        <authorList>
            <person name="Tiago I."/>
            <person name="Alarico S."/>
            <person name="Pereira S.G."/>
            <person name="Coelho C."/>
            <person name="Maranha A."/>
            <person name="Empadinhas N."/>
        </authorList>
    </citation>
    <scope>NUCLEOTIDE SEQUENCE [LARGE SCALE GENOMIC DNA]</scope>
    <source>
        <strain evidence="9 12">22DIII</strain>
    </source>
</reference>
<evidence type="ECO:0000313" key="11">
    <source>
        <dbReference type="Proteomes" id="UP000036313"/>
    </source>
</evidence>
<evidence type="ECO:0000256" key="4">
    <source>
        <dbReference type="ARBA" id="ARBA00023136"/>
    </source>
</evidence>
<reference evidence="7 10" key="2">
    <citation type="submission" date="2015-04" db="EMBL/GenBank/DDBJ databases">
        <title>Genome sequence of Mycobacterium obuense UC1.</title>
        <authorList>
            <person name="Greninger A.L."/>
            <person name="Cunningham G."/>
            <person name="Chiu C.Y."/>
            <person name="Miller S."/>
        </authorList>
    </citation>
    <scope>NUCLEOTIDE SEQUENCE [LARGE SCALE GENOMIC DNA]</scope>
    <source>
        <strain evidence="7 10">UC1</strain>
    </source>
</reference>
<dbReference type="PATRIC" id="fig|1807.13.peg.5155"/>